<dbReference type="InterPro" id="IPR020846">
    <property type="entry name" value="MFS_dom"/>
</dbReference>
<dbReference type="GO" id="GO:0022857">
    <property type="term" value="F:transmembrane transporter activity"/>
    <property type="evidence" value="ECO:0007669"/>
    <property type="project" value="InterPro"/>
</dbReference>
<keyword evidence="6 7" id="KW-0472">Membrane</keyword>
<evidence type="ECO:0000256" key="6">
    <source>
        <dbReference type="ARBA" id="ARBA00023136"/>
    </source>
</evidence>
<evidence type="ECO:0000313" key="9">
    <source>
        <dbReference type="EMBL" id="MVQ32054.1"/>
    </source>
</evidence>
<sequence length="415" mass="43580">MRTTFRSLAGYNYRLWAAGALVSNVGTWMQRTAQDWIVLTQLTNQDATAVGIVMSLQFGPQFLLLPLTGYVADGLDRRKLLFFTQAAMALLALGLGVLTLLDAVQLWHVYLFAFLLGCVTAFDAPTRQSFVAELVGDAHLSNAVALNSTSFNAARMVGPAVAGVLIAAVGCGWVFMLNALSFVAVLGALALLRPGQFHPRVAGGGQRRGVADGMRHVWHRPDLRVVLAMFFLIGAFGINFPIYISTMAVSVFHVGASQFGLLTSSMAVGSVTGALMAAGREKPRMQLLLGAALAFGTFLLVAAVMPSYRLFAVALFFVGLSTQTFTTTAHSAAQLWCDPALRGRVIALVLAVSAGSTPLGAPLIGLVANTLGPRWSLVAGASSGFLAAIVGLSALARQRRAARAALAANAGARTG</sequence>
<feature type="transmembrane region" description="Helical" evidence="7">
    <location>
        <begin position="173"/>
        <end position="192"/>
    </location>
</feature>
<keyword evidence="2" id="KW-0813">Transport</keyword>
<dbReference type="PANTHER" id="PTHR23513:SF11">
    <property type="entry name" value="STAPHYLOFERRIN A TRANSPORTER"/>
    <property type="match status" value="1"/>
</dbReference>
<dbReference type="EMBL" id="WSEL01000009">
    <property type="protein sequence ID" value="MVQ32054.1"/>
    <property type="molecule type" value="Genomic_DNA"/>
</dbReference>
<feature type="transmembrane region" description="Helical" evidence="7">
    <location>
        <begin position="311"/>
        <end position="333"/>
    </location>
</feature>
<evidence type="ECO:0000256" key="3">
    <source>
        <dbReference type="ARBA" id="ARBA00022475"/>
    </source>
</evidence>
<evidence type="ECO:0000256" key="2">
    <source>
        <dbReference type="ARBA" id="ARBA00022448"/>
    </source>
</evidence>
<dbReference type="PANTHER" id="PTHR23513">
    <property type="entry name" value="INTEGRAL MEMBRANE EFFLUX PROTEIN-RELATED"/>
    <property type="match status" value="1"/>
</dbReference>
<evidence type="ECO:0000256" key="7">
    <source>
        <dbReference type="SAM" id="Phobius"/>
    </source>
</evidence>
<accession>A0A6N8IYJ6</accession>
<dbReference type="Gene3D" id="1.20.1250.20">
    <property type="entry name" value="MFS general substrate transporter like domains"/>
    <property type="match status" value="1"/>
</dbReference>
<evidence type="ECO:0000256" key="1">
    <source>
        <dbReference type="ARBA" id="ARBA00004651"/>
    </source>
</evidence>
<feature type="transmembrane region" description="Helical" evidence="7">
    <location>
        <begin position="287"/>
        <end position="305"/>
    </location>
</feature>
<reference evidence="9 10" key="1">
    <citation type="submission" date="2019-12" db="EMBL/GenBank/DDBJ databases">
        <authorList>
            <person name="Huq M.A."/>
        </authorList>
    </citation>
    <scope>NUCLEOTIDE SEQUENCE [LARGE SCALE GENOMIC DNA]</scope>
    <source>
        <strain evidence="9 10">MAH-25</strain>
    </source>
</reference>
<feature type="transmembrane region" description="Helical" evidence="7">
    <location>
        <begin position="223"/>
        <end position="244"/>
    </location>
</feature>
<feature type="transmembrane region" description="Helical" evidence="7">
    <location>
        <begin position="345"/>
        <end position="368"/>
    </location>
</feature>
<dbReference type="CDD" id="cd06173">
    <property type="entry name" value="MFS_MefA_like"/>
    <property type="match status" value="1"/>
</dbReference>
<comment type="caution">
    <text evidence="9">The sequence shown here is derived from an EMBL/GenBank/DDBJ whole genome shotgun (WGS) entry which is preliminary data.</text>
</comment>
<dbReference type="InterPro" id="IPR010290">
    <property type="entry name" value="TM_effector"/>
</dbReference>
<evidence type="ECO:0000256" key="4">
    <source>
        <dbReference type="ARBA" id="ARBA00022692"/>
    </source>
</evidence>
<feature type="domain" description="Major facilitator superfamily (MFS) profile" evidence="8">
    <location>
        <begin position="1"/>
        <end position="399"/>
    </location>
</feature>
<keyword evidence="3" id="KW-1003">Cell membrane</keyword>
<evidence type="ECO:0000313" key="10">
    <source>
        <dbReference type="Proteomes" id="UP000469385"/>
    </source>
</evidence>
<keyword evidence="5 7" id="KW-1133">Transmembrane helix</keyword>
<feature type="transmembrane region" description="Helical" evidence="7">
    <location>
        <begin position="107"/>
        <end position="124"/>
    </location>
</feature>
<organism evidence="9 10">
    <name type="scientific">Ramlibacter pinisoli</name>
    <dbReference type="NCBI Taxonomy" id="2682844"/>
    <lineage>
        <taxon>Bacteria</taxon>
        <taxon>Pseudomonadati</taxon>
        <taxon>Pseudomonadota</taxon>
        <taxon>Betaproteobacteria</taxon>
        <taxon>Burkholderiales</taxon>
        <taxon>Comamonadaceae</taxon>
        <taxon>Ramlibacter</taxon>
    </lineage>
</organism>
<evidence type="ECO:0000259" key="8">
    <source>
        <dbReference type="PROSITE" id="PS50850"/>
    </source>
</evidence>
<comment type="subcellular location">
    <subcellularLocation>
        <location evidence="1">Cell membrane</location>
        <topology evidence="1">Multi-pass membrane protein</topology>
    </subcellularLocation>
</comment>
<gene>
    <name evidence="9" type="ORF">GON04_21520</name>
</gene>
<dbReference type="GO" id="GO:0005886">
    <property type="term" value="C:plasma membrane"/>
    <property type="evidence" value="ECO:0007669"/>
    <property type="project" value="UniProtKB-SubCell"/>
</dbReference>
<dbReference type="AlphaFoldDB" id="A0A6N8IYJ6"/>
<feature type="transmembrane region" description="Helical" evidence="7">
    <location>
        <begin position="256"/>
        <end position="275"/>
    </location>
</feature>
<dbReference type="InterPro" id="IPR036259">
    <property type="entry name" value="MFS_trans_sf"/>
</dbReference>
<keyword evidence="10" id="KW-1185">Reference proteome</keyword>
<keyword evidence="4 7" id="KW-0812">Transmembrane</keyword>
<dbReference type="RefSeq" id="WP_181653700.1">
    <property type="nucleotide sequence ID" value="NZ_WSEL01000009.1"/>
</dbReference>
<dbReference type="Proteomes" id="UP000469385">
    <property type="component" value="Unassembled WGS sequence"/>
</dbReference>
<feature type="transmembrane region" description="Helical" evidence="7">
    <location>
        <begin position="80"/>
        <end position="101"/>
    </location>
</feature>
<dbReference type="PROSITE" id="PS50850">
    <property type="entry name" value="MFS"/>
    <property type="match status" value="1"/>
</dbReference>
<protein>
    <submittedName>
        <fullName evidence="9">MFS transporter</fullName>
    </submittedName>
</protein>
<name>A0A6N8IYJ6_9BURK</name>
<dbReference type="SUPFAM" id="SSF103473">
    <property type="entry name" value="MFS general substrate transporter"/>
    <property type="match status" value="1"/>
</dbReference>
<proteinExistence type="predicted"/>
<feature type="transmembrane region" description="Helical" evidence="7">
    <location>
        <begin position="49"/>
        <end position="68"/>
    </location>
</feature>
<feature type="transmembrane region" description="Helical" evidence="7">
    <location>
        <begin position="374"/>
        <end position="396"/>
    </location>
</feature>
<evidence type="ECO:0000256" key="5">
    <source>
        <dbReference type="ARBA" id="ARBA00022989"/>
    </source>
</evidence>
<dbReference type="Pfam" id="PF05977">
    <property type="entry name" value="MFS_3"/>
    <property type="match status" value="1"/>
</dbReference>